<dbReference type="InterPro" id="IPR023996">
    <property type="entry name" value="TonB-dep_OMP_SusC/RagA"/>
</dbReference>
<dbReference type="SUPFAM" id="SSF56935">
    <property type="entry name" value="Porins"/>
    <property type="match status" value="1"/>
</dbReference>
<evidence type="ECO:0000313" key="4">
    <source>
        <dbReference type="Proteomes" id="UP000620550"/>
    </source>
</evidence>
<reference evidence="4" key="1">
    <citation type="journal article" date="2019" name="Int. J. Syst. Evol. Microbiol.">
        <title>The Global Catalogue of Microorganisms (GCM) 10K type strain sequencing project: providing services to taxonomists for standard genome sequencing and annotation.</title>
        <authorList>
            <consortium name="The Broad Institute Genomics Platform"/>
            <consortium name="The Broad Institute Genome Sequencing Center for Infectious Disease"/>
            <person name="Wu L."/>
            <person name="Ma J."/>
        </authorList>
    </citation>
    <scope>NUCLEOTIDE SEQUENCE [LARGE SCALE GENOMIC DNA]</scope>
    <source>
        <strain evidence="4">CGMCC 1.12966</strain>
    </source>
</reference>
<dbReference type="NCBIfam" id="TIGR04057">
    <property type="entry name" value="SusC_RagA_signa"/>
    <property type="match status" value="1"/>
</dbReference>
<accession>A0ABQ3HW77</accession>
<dbReference type="InterPro" id="IPR039426">
    <property type="entry name" value="TonB-dep_rcpt-like"/>
</dbReference>
<evidence type="ECO:0000256" key="1">
    <source>
        <dbReference type="PROSITE-ProRule" id="PRU01360"/>
    </source>
</evidence>
<dbReference type="PROSITE" id="PS52016">
    <property type="entry name" value="TONB_DEPENDENT_REC_3"/>
    <property type="match status" value="1"/>
</dbReference>
<sequence>MMYTTTKLWLGKLGAGSWLIFHSIGLIAHESNALAPGIESNVRGKTHDILNTACVHLYDQQTIRIRGRVTDDAGNALSGVGIRLRGGNVTAVSDVDGNFVIEVPNKIGTLDFTSIGFLDLAQPFGEGQTVLNVTLYPDVSAIDEVVVVGYGTQKKVNLTGAVASVTFDEKVNSRAISNVSTALNGLLPGLAVNQSSGMAGNNNSRLLVRGLGTVNGDSGPLIVVDGMPDVNINRLNMQDIESVSVLKDAASSSVYGSRASNGVILITTKSGAGKKPTLTFNMSLATQKPTNAIGFMADYPRSLMVFRNAESMRNSYNNARYRYGTIEEWMALGMIDPLNYPNTDWFDLVIRDGVQQNYNISANGGNDVSNFYISAGVLDERGLQVGNDFKRYNARVNYDYKIRKNINLGAKINGDWSDYKFPIDAGFTGGSRGTGGYDLRFAVAGITPYDPVTGYYGGAMAYGEDIQVFNPLSVYNNEISKRNQKQFNGVFFVNWEPVEGLKGSIDYSLNYGDQFTVKADIPNQAYNFQQNRMTGRYYVLDNAGVENTTSSNYKTMASARISYNKEITPDHEMTILGVYSEEFWHTRNQFGSRLDRLHPSLEELNAALPTTQVATGSSSKEGLRSYIGRLNYSAFQKYLLEANFRYDGSSKFYPGHQWGFFPSASVGWRFTEESFLQALKNIGIESGKLRGSYGSLGNNNIVTNLYEQREVLTQYNYLLNTTGSATIYRGFGNDRLINRAFSWEKTNVFNIGLDFVVLNNRLSAEFDYYDRVTKGMAENFDISMHISGMYRAPRHNIGQMRNKGIEGNLTWTEKKGDFSYRLNLNASYNRNRLENWGQQLLRGQTFIDMPYGFLYSYEDIGIAKDWQDVYNATPQDIAPGDLIRLDLNGDGRIDGNDQKAYPNVQRSMPHTNFALNASFSYKGFDLNFQLQGAAGRKDFWLTQYNVLDIGPRYAASWDHWEKPWSVENRDGEWPRLNGAGSNVSTTSFWLDNLSYLRVRNVQVGYNVSPALLSRAKLNSFRIFLSAENLHTFTSYRGLDPESTGSMNDVYPLVKAFSLGLNINL</sequence>
<dbReference type="RefSeq" id="WP_189625944.1">
    <property type="nucleotide sequence ID" value="NZ_BNAF01000004.1"/>
</dbReference>
<comment type="subcellular location">
    <subcellularLocation>
        <location evidence="1">Cell outer membrane</location>
        <topology evidence="1">Multi-pass membrane protein</topology>
    </subcellularLocation>
</comment>
<dbReference type="Gene3D" id="2.60.40.1120">
    <property type="entry name" value="Carboxypeptidase-like, regulatory domain"/>
    <property type="match status" value="1"/>
</dbReference>
<dbReference type="Pfam" id="PF13715">
    <property type="entry name" value="CarbopepD_reg_2"/>
    <property type="match status" value="1"/>
</dbReference>
<dbReference type="SUPFAM" id="SSF49464">
    <property type="entry name" value="Carboxypeptidase regulatory domain-like"/>
    <property type="match status" value="1"/>
</dbReference>
<protein>
    <submittedName>
        <fullName evidence="3">SusC/RagA family TonB-linked outer membrane protein</fullName>
    </submittedName>
</protein>
<dbReference type="Proteomes" id="UP000620550">
    <property type="component" value="Unassembled WGS sequence"/>
</dbReference>
<dbReference type="InterPro" id="IPR008969">
    <property type="entry name" value="CarboxyPept-like_regulatory"/>
</dbReference>
<dbReference type="Pfam" id="PF07715">
    <property type="entry name" value="Plug"/>
    <property type="match status" value="1"/>
</dbReference>
<dbReference type="InterPro" id="IPR012910">
    <property type="entry name" value="Plug_dom"/>
</dbReference>
<dbReference type="Gene3D" id="2.170.130.10">
    <property type="entry name" value="TonB-dependent receptor, plug domain"/>
    <property type="match status" value="1"/>
</dbReference>
<feature type="domain" description="TonB-dependent receptor plug" evidence="2">
    <location>
        <begin position="157"/>
        <end position="263"/>
    </location>
</feature>
<evidence type="ECO:0000259" key="2">
    <source>
        <dbReference type="Pfam" id="PF07715"/>
    </source>
</evidence>
<keyword evidence="1" id="KW-0472">Membrane</keyword>
<dbReference type="InterPro" id="IPR023997">
    <property type="entry name" value="TonB-dep_OMP_SusC/RagA_CS"/>
</dbReference>
<keyword evidence="1" id="KW-0998">Cell outer membrane</keyword>
<gene>
    <name evidence="3" type="ORF">GCM10017764_14230</name>
</gene>
<organism evidence="3 4">
    <name type="scientific">Sphingobacterium griseoflavum</name>
    <dbReference type="NCBI Taxonomy" id="1474952"/>
    <lineage>
        <taxon>Bacteria</taxon>
        <taxon>Pseudomonadati</taxon>
        <taxon>Bacteroidota</taxon>
        <taxon>Sphingobacteriia</taxon>
        <taxon>Sphingobacteriales</taxon>
        <taxon>Sphingobacteriaceae</taxon>
        <taxon>Sphingobacterium</taxon>
    </lineage>
</organism>
<keyword evidence="1" id="KW-0812">Transmembrane</keyword>
<evidence type="ECO:0000313" key="3">
    <source>
        <dbReference type="EMBL" id="GHE32184.1"/>
    </source>
</evidence>
<dbReference type="EMBL" id="BNAF01000004">
    <property type="protein sequence ID" value="GHE32184.1"/>
    <property type="molecule type" value="Genomic_DNA"/>
</dbReference>
<name>A0ABQ3HW77_9SPHI</name>
<comment type="similarity">
    <text evidence="1">Belongs to the TonB-dependent receptor family.</text>
</comment>
<keyword evidence="1" id="KW-0813">Transport</keyword>
<comment type="caution">
    <text evidence="3">The sequence shown here is derived from an EMBL/GenBank/DDBJ whole genome shotgun (WGS) entry which is preliminary data.</text>
</comment>
<proteinExistence type="inferred from homology"/>
<dbReference type="NCBIfam" id="TIGR04056">
    <property type="entry name" value="OMP_RagA_SusC"/>
    <property type="match status" value="1"/>
</dbReference>
<keyword evidence="4" id="KW-1185">Reference proteome</keyword>
<keyword evidence="1" id="KW-1134">Transmembrane beta strand</keyword>
<dbReference type="InterPro" id="IPR037066">
    <property type="entry name" value="Plug_dom_sf"/>
</dbReference>